<organism evidence="4 5">
    <name type="scientific">Massilia agrisoli</name>
    <dbReference type="NCBI Taxonomy" id="2892444"/>
    <lineage>
        <taxon>Bacteria</taxon>
        <taxon>Pseudomonadati</taxon>
        <taxon>Pseudomonadota</taxon>
        <taxon>Betaproteobacteria</taxon>
        <taxon>Burkholderiales</taxon>
        <taxon>Oxalobacteraceae</taxon>
        <taxon>Telluria group</taxon>
        <taxon>Massilia</taxon>
    </lineage>
</organism>
<comment type="caution">
    <text evidence="4">The sequence shown here is derived from an EMBL/GenBank/DDBJ whole genome shotgun (WGS) entry which is preliminary data.</text>
</comment>
<dbReference type="Proteomes" id="UP001198701">
    <property type="component" value="Unassembled WGS sequence"/>
</dbReference>
<dbReference type="EMBL" id="JAJHPV010000012">
    <property type="protein sequence ID" value="MCC6070809.1"/>
    <property type="molecule type" value="Genomic_DNA"/>
</dbReference>
<name>A0ABS8IQJ4_9BURK</name>
<proteinExistence type="inferred from homology"/>
<evidence type="ECO:0000313" key="4">
    <source>
        <dbReference type="EMBL" id="MCC6070809.1"/>
    </source>
</evidence>
<sequence>MSSHFTRAARALGFILLGTLCGGALAIDAPLTLEEATRLAVERSRLVAAKEFAAQASQSRAVAAGRLPDPVLTIGLDNLPIDGPDQFSTTRDFMTQRRIGLMQELTAPAKRRLRAERYEREADKASAEKAVAMADIERATALAWFDRSYAESMAGVVAEQAREAEREVEAAQAAYRAGRGSQADILSARSALVVLADRASELGRRIDNAKLKLSRRLGDSAQRPLAAPPASSATAPDPHAIESLLAQHPHIAVLASREAIGVAEAKLAQADRKSDWSVEVAFQQRGAAYSNMLSVSASVPLQWDQKNRQDRELSARLAEVEQAKAERDDALLDQLAEVREMLNDWRTSRERLARYEGELIPLALSRTAAQTAAYRGGKASLGDVLAARSAELSVRLEALQAEADAAQLWAKLHFIFPRHSAASKAEQ</sequence>
<dbReference type="InterPro" id="IPR010131">
    <property type="entry name" value="MdtP/NodT-like"/>
</dbReference>
<dbReference type="Gene3D" id="1.20.1600.10">
    <property type="entry name" value="Outer membrane efflux proteins (OEP)"/>
    <property type="match status" value="1"/>
</dbReference>
<comment type="similarity">
    <text evidence="1">Belongs to the outer membrane factor (OMF) (TC 1.B.17) family.</text>
</comment>
<keyword evidence="2" id="KW-0175">Coiled coil</keyword>
<accession>A0ABS8IQJ4</accession>
<dbReference type="Pfam" id="PF02321">
    <property type="entry name" value="OEP"/>
    <property type="match status" value="1"/>
</dbReference>
<evidence type="ECO:0000256" key="2">
    <source>
        <dbReference type="SAM" id="Coils"/>
    </source>
</evidence>
<gene>
    <name evidence="4" type="ORF">LMJ30_07570</name>
</gene>
<evidence type="ECO:0000256" key="3">
    <source>
        <dbReference type="SAM" id="MobiDB-lite"/>
    </source>
</evidence>
<dbReference type="PANTHER" id="PTHR30203:SF24">
    <property type="entry name" value="BLR4935 PROTEIN"/>
    <property type="match status" value="1"/>
</dbReference>
<keyword evidence="5" id="KW-1185">Reference proteome</keyword>
<protein>
    <submittedName>
        <fullName evidence="4">TolC family protein</fullName>
    </submittedName>
</protein>
<dbReference type="PANTHER" id="PTHR30203">
    <property type="entry name" value="OUTER MEMBRANE CATION EFFLUX PROTEIN"/>
    <property type="match status" value="1"/>
</dbReference>
<reference evidence="4 5" key="1">
    <citation type="submission" date="2021-11" db="EMBL/GenBank/DDBJ databases">
        <authorList>
            <person name="Huq M.A."/>
        </authorList>
    </citation>
    <scope>NUCLEOTIDE SEQUENCE [LARGE SCALE GENOMIC DNA]</scope>
    <source>
        <strain evidence="4 5">MAHUQ-52</strain>
    </source>
</reference>
<dbReference type="RefSeq" id="WP_229431734.1">
    <property type="nucleotide sequence ID" value="NZ_JAJHPV010000012.1"/>
</dbReference>
<evidence type="ECO:0000256" key="1">
    <source>
        <dbReference type="ARBA" id="ARBA00007613"/>
    </source>
</evidence>
<dbReference type="SUPFAM" id="SSF56954">
    <property type="entry name" value="Outer membrane efflux proteins (OEP)"/>
    <property type="match status" value="1"/>
</dbReference>
<feature type="region of interest" description="Disordered" evidence="3">
    <location>
        <begin position="218"/>
        <end position="237"/>
    </location>
</feature>
<feature type="coiled-coil region" evidence="2">
    <location>
        <begin position="115"/>
        <end position="174"/>
    </location>
</feature>
<dbReference type="InterPro" id="IPR003423">
    <property type="entry name" value="OMP_efflux"/>
</dbReference>
<evidence type="ECO:0000313" key="5">
    <source>
        <dbReference type="Proteomes" id="UP001198701"/>
    </source>
</evidence>
<feature type="compositionally biased region" description="Low complexity" evidence="3">
    <location>
        <begin position="220"/>
        <end position="237"/>
    </location>
</feature>